<dbReference type="InterPro" id="IPR036097">
    <property type="entry name" value="HisK_dim/P_sf"/>
</dbReference>
<dbReference type="PANTHER" id="PTHR43047">
    <property type="entry name" value="TWO-COMPONENT HISTIDINE PROTEIN KINASE"/>
    <property type="match status" value="1"/>
</dbReference>
<evidence type="ECO:0000256" key="5">
    <source>
        <dbReference type="ARBA" id="ARBA00022777"/>
    </source>
</evidence>
<keyword evidence="3" id="KW-0597">Phosphoprotein</keyword>
<comment type="caution">
    <text evidence="10">The sequence shown here is derived from an EMBL/GenBank/DDBJ whole genome shotgun (WGS) entry which is preliminary data.</text>
</comment>
<dbReference type="SUPFAM" id="SSF55785">
    <property type="entry name" value="PYP-like sensor domain (PAS domain)"/>
    <property type="match status" value="1"/>
</dbReference>
<evidence type="ECO:0000256" key="3">
    <source>
        <dbReference type="ARBA" id="ARBA00022553"/>
    </source>
</evidence>
<dbReference type="CDD" id="cd00130">
    <property type="entry name" value="PAS"/>
    <property type="match status" value="1"/>
</dbReference>
<dbReference type="AlphaFoldDB" id="A0A1J5TJT2"/>
<dbReference type="CDD" id="cd16922">
    <property type="entry name" value="HATPase_EvgS-ArcB-TorS-like"/>
    <property type="match status" value="1"/>
</dbReference>
<dbReference type="InterPro" id="IPR003661">
    <property type="entry name" value="HisK_dim/P_dom"/>
</dbReference>
<keyword evidence="5" id="KW-0418">Kinase</keyword>
<evidence type="ECO:0000259" key="7">
    <source>
        <dbReference type="PROSITE" id="PS50109"/>
    </source>
</evidence>
<dbReference type="SMART" id="SM00387">
    <property type="entry name" value="HATPase_c"/>
    <property type="match status" value="1"/>
</dbReference>
<dbReference type="Gene3D" id="3.40.50.2300">
    <property type="match status" value="1"/>
</dbReference>
<evidence type="ECO:0000259" key="9">
    <source>
        <dbReference type="PROSITE" id="PS50113"/>
    </source>
</evidence>
<dbReference type="InterPro" id="IPR011006">
    <property type="entry name" value="CheY-like_superfamily"/>
</dbReference>
<dbReference type="InterPro" id="IPR013655">
    <property type="entry name" value="PAS_fold_3"/>
</dbReference>
<dbReference type="FunFam" id="3.30.565.10:FF:000049">
    <property type="entry name" value="Two-component sensor histidine kinase"/>
    <property type="match status" value="1"/>
</dbReference>
<evidence type="ECO:0000256" key="4">
    <source>
        <dbReference type="ARBA" id="ARBA00022679"/>
    </source>
</evidence>
<feature type="domain" description="Response regulatory" evidence="8">
    <location>
        <begin position="816"/>
        <end position="931"/>
    </location>
</feature>
<dbReference type="PANTHER" id="PTHR43047:SF9">
    <property type="entry name" value="HISTIDINE KINASE"/>
    <property type="match status" value="1"/>
</dbReference>
<dbReference type="Pfam" id="PF07695">
    <property type="entry name" value="7TMR-DISM_7TM"/>
    <property type="match status" value="1"/>
</dbReference>
<comment type="catalytic activity">
    <reaction evidence="1">
        <text>ATP + protein L-histidine = ADP + protein N-phospho-L-histidine.</text>
        <dbReference type="EC" id="2.7.13.3"/>
    </reaction>
</comment>
<dbReference type="SUPFAM" id="SSF47384">
    <property type="entry name" value="Homodimeric domain of signal transducing histidine kinase"/>
    <property type="match status" value="1"/>
</dbReference>
<feature type="transmembrane region" description="Helical" evidence="6">
    <location>
        <begin position="188"/>
        <end position="208"/>
    </location>
</feature>
<dbReference type="InterPro" id="IPR001789">
    <property type="entry name" value="Sig_transdc_resp-reg_receiver"/>
</dbReference>
<dbReference type="CDD" id="cd00082">
    <property type="entry name" value="HisKA"/>
    <property type="match status" value="1"/>
</dbReference>
<dbReference type="PROSITE" id="PS50110">
    <property type="entry name" value="RESPONSE_REGULATORY"/>
    <property type="match status" value="1"/>
</dbReference>
<dbReference type="SMART" id="SM00388">
    <property type="entry name" value="HisKA"/>
    <property type="match status" value="1"/>
</dbReference>
<dbReference type="SMART" id="SM00086">
    <property type="entry name" value="PAC"/>
    <property type="match status" value="1"/>
</dbReference>
<keyword evidence="4 10" id="KW-0808">Transferase</keyword>
<dbReference type="SMART" id="SM00448">
    <property type="entry name" value="REC"/>
    <property type="match status" value="1"/>
</dbReference>
<keyword evidence="6" id="KW-0812">Transmembrane</keyword>
<keyword evidence="6" id="KW-1133">Transmembrane helix</keyword>
<dbReference type="InterPro" id="IPR000700">
    <property type="entry name" value="PAS-assoc_C"/>
</dbReference>
<sequence>MPFRLLLAVFCCCSIWSSAETLADTREAQLDASVAELPLTPLAEIIKDRRLSMTADQALTTHADASDAGGKEFASFGFSEAAYWFRIPLHNKETATLDYLLVFKPTWLDDIQVILLQDGRKLQEYRGGDTLPFSQRSVRNPQANFALHVPPGQSQLLVRVQSRDPVDVGMYLFQHAAFFSAEADEARVWGITYGVLGALLLYNLFLFFSVREKIYVAYAAYLLSFLLLHATLNGYAYQALWPDLPEFNNWILATFVYLYMFAGLAFALLFLELRTRLFKAYRWTIGFALLLLATYLLTALRGYGPNIFSATAWVIVYGPFVMMLAILSLRSGNRAARFFLLGAISGLIGSCITPLTTSGILPFSFLTYHAVDLGMVADAILLSLALADRISLMREEKDKARAEIERQDERWRLAIESAGEGVWDWRIPSGEVLYSRRWKGMLGYDEDEIANNVEAWRKLVHPFDLPGASENIAACFAGNTAPYRSEFRMLCKDGSWKWVLAQGAVVERDAAGNPLRMIGTHIDISEPKRLEAAIKEMNEHLEDRVEQRTRELEAARTVAEQASQSKTRFLAAAGHDLRQPLAAANLFLDALRYTKPTAEQDQILQRVEQSMAMFNELLESLLNISKLDAGAIKPQYTTFSIGGLFNWIEQSFAPIAQNKQLDFRLHYARQEGHLIRSDLGLVKSIAQNLVTNALKFTPSGAIMVSARRRGDEMLIQVWDTGVGIPEEHLQHIFDEFYQIGNSQRDRANGLGLGLPIVKRSISLLGGEIVCRSRVGHGSVFGFRLPLDEQPGGAQTDAMDDLHMQEKARAAFVSGKNFAIVENELLVAEALSQVISTMGGMTITFPDAESALDSPEILNADCYIVDYMLAGTLNGMQFLEQLRRQRPAPVCGVLITGDTSPEFVHKSERFVWPVLHKPVNISKVIDSLIEQC</sequence>
<dbReference type="InterPro" id="IPR005467">
    <property type="entry name" value="His_kinase_dom"/>
</dbReference>
<feature type="transmembrane region" description="Helical" evidence="6">
    <location>
        <begin position="215"/>
        <end position="238"/>
    </location>
</feature>
<organism evidence="10">
    <name type="scientific">mine drainage metagenome</name>
    <dbReference type="NCBI Taxonomy" id="410659"/>
    <lineage>
        <taxon>unclassified sequences</taxon>
        <taxon>metagenomes</taxon>
        <taxon>ecological metagenomes</taxon>
    </lineage>
</organism>
<dbReference type="GO" id="GO:0009927">
    <property type="term" value="F:histidine phosphotransfer kinase activity"/>
    <property type="evidence" value="ECO:0007669"/>
    <property type="project" value="TreeGrafter"/>
</dbReference>
<dbReference type="Gene3D" id="2.60.40.2380">
    <property type="match status" value="1"/>
</dbReference>
<dbReference type="Gene3D" id="3.30.450.20">
    <property type="entry name" value="PAS domain"/>
    <property type="match status" value="1"/>
</dbReference>
<dbReference type="Gene3D" id="3.30.565.10">
    <property type="entry name" value="Histidine kinase-like ATPase, C-terminal domain"/>
    <property type="match status" value="1"/>
</dbReference>
<dbReference type="Gene3D" id="1.10.287.130">
    <property type="match status" value="1"/>
</dbReference>
<keyword evidence="6" id="KW-0472">Membrane</keyword>
<feature type="domain" description="Histidine kinase" evidence="7">
    <location>
        <begin position="572"/>
        <end position="788"/>
    </location>
</feature>
<feature type="domain" description="PAC" evidence="9">
    <location>
        <begin position="483"/>
        <end position="536"/>
    </location>
</feature>
<dbReference type="PRINTS" id="PR00344">
    <property type="entry name" value="BCTRLSENSOR"/>
</dbReference>
<dbReference type="GO" id="GO:0000155">
    <property type="term" value="F:phosphorelay sensor kinase activity"/>
    <property type="evidence" value="ECO:0007669"/>
    <property type="project" value="InterPro"/>
</dbReference>
<dbReference type="InterPro" id="IPR011623">
    <property type="entry name" value="7TMR_DISM_rcpt_extracell_dom1"/>
</dbReference>
<dbReference type="SUPFAM" id="SSF52172">
    <property type="entry name" value="CheY-like"/>
    <property type="match status" value="1"/>
</dbReference>
<feature type="transmembrane region" description="Helical" evidence="6">
    <location>
        <begin position="283"/>
        <end position="301"/>
    </location>
</feature>
<dbReference type="PROSITE" id="PS50109">
    <property type="entry name" value="HIS_KIN"/>
    <property type="match status" value="1"/>
</dbReference>
<accession>A0A1J5TJT2</accession>
<dbReference type="NCBIfam" id="TIGR00229">
    <property type="entry name" value="sensory_box"/>
    <property type="match status" value="1"/>
</dbReference>
<dbReference type="Pfam" id="PF08447">
    <property type="entry name" value="PAS_3"/>
    <property type="match status" value="1"/>
</dbReference>
<evidence type="ECO:0000256" key="2">
    <source>
        <dbReference type="ARBA" id="ARBA00012438"/>
    </source>
</evidence>
<dbReference type="GO" id="GO:0005886">
    <property type="term" value="C:plasma membrane"/>
    <property type="evidence" value="ECO:0007669"/>
    <property type="project" value="TreeGrafter"/>
</dbReference>
<dbReference type="InterPro" id="IPR000014">
    <property type="entry name" value="PAS"/>
</dbReference>
<dbReference type="InterPro" id="IPR004358">
    <property type="entry name" value="Sig_transdc_His_kin-like_C"/>
</dbReference>
<dbReference type="InterPro" id="IPR011622">
    <property type="entry name" value="7TMR_DISM_rcpt_extracell_dom2"/>
</dbReference>
<dbReference type="InterPro" id="IPR003594">
    <property type="entry name" value="HATPase_dom"/>
</dbReference>
<evidence type="ECO:0000259" key="8">
    <source>
        <dbReference type="PROSITE" id="PS50110"/>
    </source>
</evidence>
<dbReference type="EMBL" id="MLJW01000013">
    <property type="protein sequence ID" value="OIR13972.1"/>
    <property type="molecule type" value="Genomic_DNA"/>
</dbReference>
<dbReference type="Pfam" id="PF07696">
    <property type="entry name" value="7TMR-DISMED2"/>
    <property type="match status" value="1"/>
</dbReference>
<evidence type="ECO:0000313" key="10">
    <source>
        <dbReference type="EMBL" id="OIR13972.1"/>
    </source>
</evidence>
<reference evidence="10" key="1">
    <citation type="submission" date="2016-10" db="EMBL/GenBank/DDBJ databases">
        <title>Sequence of Gallionella enrichment culture.</title>
        <authorList>
            <person name="Poehlein A."/>
            <person name="Muehling M."/>
            <person name="Daniel R."/>
        </authorList>
    </citation>
    <scope>NUCLEOTIDE SEQUENCE</scope>
</reference>
<feature type="transmembrane region" description="Helical" evidence="6">
    <location>
        <begin position="307"/>
        <end position="326"/>
    </location>
</feature>
<dbReference type="SUPFAM" id="SSF55874">
    <property type="entry name" value="ATPase domain of HSP90 chaperone/DNA topoisomerase II/histidine kinase"/>
    <property type="match status" value="1"/>
</dbReference>
<dbReference type="InterPro" id="IPR035965">
    <property type="entry name" value="PAS-like_dom_sf"/>
</dbReference>
<name>A0A1J5TJT2_9ZZZZ</name>
<evidence type="ECO:0000256" key="6">
    <source>
        <dbReference type="SAM" id="Phobius"/>
    </source>
</evidence>
<dbReference type="Pfam" id="PF00072">
    <property type="entry name" value="Response_reg"/>
    <property type="match status" value="1"/>
</dbReference>
<protein>
    <recommendedName>
        <fullName evidence="2">histidine kinase</fullName>
        <ecNumber evidence="2">2.7.13.3</ecNumber>
    </recommendedName>
</protein>
<dbReference type="PROSITE" id="PS50113">
    <property type="entry name" value="PAC"/>
    <property type="match status" value="1"/>
</dbReference>
<dbReference type="EC" id="2.7.13.3" evidence="2"/>
<gene>
    <name evidence="10" type="primary">rpfC_5</name>
    <name evidence="10" type="ORF">GALL_51090</name>
</gene>
<feature type="transmembrane region" description="Helical" evidence="6">
    <location>
        <begin position="250"/>
        <end position="271"/>
    </location>
</feature>
<proteinExistence type="predicted"/>
<dbReference type="Pfam" id="PF02518">
    <property type="entry name" value="HATPase_c"/>
    <property type="match status" value="1"/>
</dbReference>
<evidence type="ECO:0000256" key="1">
    <source>
        <dbReference type="ARBA" id="ARBA00000085"/>
    </source>
</evidence>
<dbReference type="InterPro" id="IPR036890">
    <property type="entry name" value="HATPase_C_sf"/>
</dbReference>
<feature type="transmembrane region" description="Helical" evidence="6">
    <location>
        <begin position="338"/>
        <end position="360"/>
    </location>
</feature>
<dbReference type="SMART" id="SM00091">
    <property type="entry name" value="PAS"/>
    <property type="match status" value="1"/>
</dbReference>
<dbReference type="InterPro" id="IPR001610">
    <property type="entry name" value="PAC"/>
</dbReference>
<dbReference type="Pfam" id="PF00512">
    <property type="entry name" value="HisKA"/>
    <property type="match status" value="1"/>
</dbReference>